<dbReference type="InterPro" id="IPR016169">
    <property type="entry name" value="FAD-bd_PCMH_sub2"/>
</dbReference>
<keyword evidence="3" id="KW-0274">FAD</keyword>
<dbReference type="EMBL" id="JBAWTH010000021">
    <property type="protein sequence ID" value="KAL2287058.1"/>
    <property type="molecule type" value="Genomic_DNA"/>
</dbReference>
<keyword evidence="4" id="KW-0560">Oxidoreductase</keyword>
<comment type="caution">
    <text evidence="6">The sequence shown here is derived from an EMBL/GenBank/DDBJ whole genome shotgun (WGS) entry which is preliminary data.</text>
</comment>
<dbReference type="Pfam" id="PF01565">
    <property type="entry name" value="FAD_binding_4"/>
    <property type="match status" value="1"/>
</dbReference>
<evidence type="ECO:0000259" key="5">
    <source>
        <dbReference type="PROSITE" id="PS51387"/>
    </source>
</evidence>
<keyword evidence="7" id="KW-1185">Reference proteome</keyword>
<reference evidence="6 7" key="1">
    <citation type="submission" date="2024-03" db="EMBL/GenBank/DDBJ databases">
        <title>A high-quality draft genome sequence of Diaporthe vaccinii, a causative agent of upright dieback and viscid rot disease in cranberry plants.</title>
        <authorList>
            <person name="Sarrasin M."/>
            <person name="Lang B.F."/>
            <person name="Burger G."/>
        </authorList>
    </citation>
    <scope>NUCLEOTIDE SEQUENCE [LARGE SCALE GENOMIC DNA]</scope>
    <source>
        <strain evidence="6 7">IS7</strain>
    </source>
</reference>
<dbReference type="InterPro" id="IPR036318">
    <property type="entry name" value="FAD-bd_PCMH-like_sf"/>
</dbReference>
<protein>
    <recommendedName>
        <fullName evidence="5">FAD-binding PCMH-type domain-containing protein</fullName>
    </recommendedName>
</protein>
<dbReference type="Gene3D" id="3.30.465.10">
    <property type="match status" value="1"/>
</dbReference>
<dbReference type="InterPro" id="IPR050416">
    <property type="entry name" value="FAD-linked_Oxidoreductase"/>
</dbReference>
<evidence type="ECO:0000313" key="6">
    <source>
        <dbReference type="EMBL" id="KAL2287058.1"/>
    </source>
</evidence>
<name>A0ABR4EX93_9PEZI</name>
<gene>
    <name evidence="6" type="ORF">FJTKL_06073</name>
</gene>
<evidence type="ECO:0000256" key="3">
    <source>
        <dbReference type="ARBA" id="ARBA00022827"/>
    </source>
</evidence>
<sequence>MAAVSKKFPPPPADCLYEAGLASQVLLPKDPDYAIREDSYWCNDAKLGPACIVRPRSAEDVSKALKALVSAGQKFGIRSGGHSNWAGSNNIADGITIDLGLMKHVVVDTASETVDIGPGGRWRDVYHELHKHNYTVAGGREANVGVAGFLLGGGMAFLNSQRGFACDDVLSYEVVLADGSVVTSDKNHHARLFRALKGGSNNFGIVTNFKMNMLSNNKIWGGLTISSKEFIPNSIDAMYDFTTKIKDSPDETVWTLFMHSPELKDTVIATAHASMVGKEKAPAFEKFLKIPTISSQLGIKTVSEFTVEYTQSTHYHVIWLTSAFKNDKRIMAKASELHDNLVEDLKAVVPDENFITQCTFQPMPTLFAEKSIEAGGNVIGLERYKHDGIIFLATALFPTKELRDFAYPKVQAWAQGVEEFAQTIPDGLADFVYLNYADPSQSPLASYGKDDIKFMKEVAAEYDPEEVFQKLCPGGYKLSDVQL</sequence>
<dbReference type="PROSITE" id="PS51387">
    <property type="entry name" value="FAD_PCMH"/>
    <property type="match status" value="1"/>
</dbReference>
<dbReference type="InterPro" id="IPR016166">
    <property type="entry name" value="FAD-bd_PCMH"/>
</dbReference>
<evidence type="ECO:0000313" key="7">
    <source>
        <dbReference type="Proteomes" id="UP001600888"/>
    </source>
</evidence>
<keyword evidence="2" id="KW-0285">Flavoprotein</keyword>
<accession>A0ABR4EX93</accession>
<proteinExistence type="inferred from homology"/>
<feature type="domain" description="FAD-binding PCMH-type" evidence="5">
    <location>
        <begin position="45"/>
        <end position="216"/>
    </location>
</feature>
<evidence type="ECO:0000256" key="4">
    <source>
        <dbReference type="ARBA" id="ARBA00023002"/>
    </source>
</evidence>
<dbReference type="Proteomes" id="UP001600888">
    <property type="component" value="Unassembled WGS sequence"/>
</dbReference>
<evidence type="ECO:0000256" key="1">
    <source>
        <dbReference type="ARBA" id="ARBA00005466"/>
    </source>
</evidence>
<evidence type="ECO:0000256" key="2">
    <source>
        <dbReference type="ARBA" id="ARBA00022630"/>
    </source>
</evidence>
<organism evidence="6 7">
    <name type="scientific">Diaporthe vaccinii</name>
    <dbReference type="NCBI Taxonomy" id="105482"/>
    <lineage>
        <taxon>Eukaryota</taxon>
        <taxon>Fungi</taxon>
        <taxon>Dikarya</taxon>
        <taxon>Ascomycota</taxon>
        <taxon>Pezizomycotina</taxon>
        <taxon>Sordariomycetes</taxon>
        <taxon>Sordariomycetidae</taxon>
        <taxon>Diaporthales</taxon>
        <taxon>Diaporthaceae</taxon>
        <taxon>Diaporthe</taxon>
        <taxon>Diaporthe eres species complex</taxon>
    </lineage>
</organism>
<comment type="similarity">
    <text evidence="1">Belongs to the oxygen-dependent FAD-linked oxidoreductase family.</text>
</comment>
<dbReference type="PANTHER" id="PTHR42973">
    <property type="entry name" value="BINDING OXIDOREDUCTASE, PUTATIVE (AFU_ORTHOLOGUE AFUA_1G17690)-RELATED"/>
    <property type="match status" value="1"/>
</dbReference>
<dbReference type="SUPFAM" id="SSF56176">
    <property type="entry name" value="FAD-binding/transporter-associated domain-like"/>
    <property type="match status" value="1"/>
</dbReference>
<dbReference type="PANTHER" id="PTHR42973:SF53">
    <property type="entry name" value="FAD-BINDING PCMH-TYPE DOMAIN-CONTAINING PROTEIN-RELATED"/>
    <property type="match status" value="1"/>
</dbReference>
<dbReference type="InterPro" id="IPR006094">
    <property type="entry name" value="Oxid_FAD_bind_N"/>
</dbReference>